<evidence type="ECO:0000313" key="2">
    <source>
        <dbReference type="Proteomes" id="UP000829194"/>
    </source>
</evidence>
<proteinExistence type="predicted"/>
<dbReference type="RefSeq" id="WP_083512768.1">
    <property type="nucleotide sequence ID" value="NZ_CP011131.1"/>
</dbReference>
<sequence length="173" mass="19304">MIYLVDANVLISAARTYYRFEWVPEFWAWLAHHCASGAVKMPIEIFEELKAGTNDGENDALYDWVNTPENKKNILLPSAVDIDLVQHVLDVGYGPNLTDVDTQKIARDPFLIAHALSAADLRRVVTLEGKAGSESAPHKRTIPDACDRVGAISCTPFDMLVALNFSTNWKKKF</sequence>
<dbReference type="InterPro" id="IPR016541">
    <property type="entry name" value="UCP008505"/>
</dbReference>
<dbReference type="Proteomes" id="UP000829194">
    <property type="component" value="Chromosome"/>
</dbReference>
<accession>A0ABY3XE68</accession>
<name>A0ABY3XE68_9GAMM</name>
<keyword evidence="2" id="KW-1185">Reference proteome</keyword>
<dbReference type="Pfam" id="PF14367">
    <property type="entry name" value="DUF4411"/>
    <property type="match status" value="1"/>
</dbReference>
<organism evidence="1 2">
    <name type="scientific">Lysobacter gummosus</name>
    <dbReference type="NCBI Taxonomy" id="262324"/>
    <lineage>
        <taxon>Bacteria</taxon>
        <taxon>Pseudomonadati</taxon>
        <taxon>Pseudomonadota</taxon>
        <taxon>Gammaproteobacteria</taxon>
        <taxon>Lysobacterales</taxon>
        <taxon>Lysobacteraceae</taxon>
        <taxon>Lysobacter</taxon>
    </lineage>
</organism>
<reference evidence="1 2" key="1">
    <citation type="submission" date="2022-03" db="EMBL/GenBank/DDBJ databases">
        <title>Complete genome sequence of Lysobacter capsici VKM B-2533 and Lysobacter gummosus 10.1.1, promising sources of lytic agents.</title>
        <authorList>
            <person name="Tarlachkov S.V."/>
            <person name="Kudryakova I.V."/>
            <person name="Afoshin A.S."/>
            <person name="Leontyevskaya E.A."/>
            <person name="Leontyevskaya N.V."/>
        </authorList>
    </citation>
    <scope>NUCLEOTIDE SEQUENCE [LARGE SCALE GENOMIC DNA]</scope>
    <source>
        <strain evidence="1 2">10.1.1</strain>
    </source>
</reference>
<gene>
    <name evidence="1" type="ORF">MOV92_22995</name>
</gene>
<evidence type="ECO:0000313" key="1">
    <source>
        <dbReference type="EMBL" id="UNP29301.1"/>
    </source>
</evidence>
<dbReference type="EMBL" id="CP093547">
    <property type="protein sequence ID" value="UNP29301.1"/>
    <property type="molecule type" value="Genomic_DNA"/>
</dbReference>
<protein>
    <submittedName>
        <fullName evidence="1">DUF4411 family protein</fullName>
    </submittedName>
</protein>